<keyword evidence="4 8" id="KW-0812">Transmembrane</keyword>
<evidence type="ECO:0000256" key="5">
    <source>
        <dbReference type="ARBA" id="ARBA00022989"/>
    </source>
</evidence>
<evidence type="ECO:0000256" key="8">
    <source>
        <dbReference type="SAM" id="Phobius"/>
    </source>
</evidence>
<dbReference type="Gene3D" id="1.20.1250.20">
    <property type="entry name" value="MFS general substrate transporter like domains"/>
    <property type="match status" value="1"/>
</dbReference>
<dbReference type="SUPFAM" id="SSF103473">
    <property type="entry name" value="MFS general substrate transporter"/>
    <property type="match status" value="1"/>
</dbReference>
<dbReference type="Pfam" id="PF03092">
    <property type="entry name" value="BT1"/>
    <property type="match status" value="1"/>
</dbReference>
<gene>
    <name evidence="9" type="primary">AlNc14C73G4978</name>
    <name evidence="9" type="ORF">ALNC14_056960</name>
</gene>
<keyword evidence="3" id="KW-0813">Transport</keyword>
<dbReference type="InterPro" id="IPR039309">
    <property type="entry name" value="BT1"/>
</dbReference>
<evidence type="ECO:0000313" key="9">
    <source>
        <dbReference type="EMBL" id="CCA19553.1"/>
    </source>
</evidence>
<dbReference type="AlphaFoldDB" id="F0WEC2"/>
<dbReference type="HOGENOM" id="CLU_018801_5_0_1"/>
<comment type="similarity">
    <text evidence="2">Belongs to the major facilitator superfamily. Folate-biopterin transporter (TC 2.A.71) family.</text>
</comment>
<feature type="transmembrane region" description="Helical" evidence="8">
    <location>
        <begin position="231"/>
        <end position="252"/>
    </location>
</feature>
<feature type="region of interest" description="Disordered" evidence="7">
    <location>
        <begin position="1"/>
        <end position="20"/>
    </location>
</feature>
<evidence type="ECO:0000256" key="3">
    <source>
        <dbReference type="ARBA" id="ARBA00022448"/>
    </source>
</evidence>
<name>F0WEC2_9STRA</name>
<feature type="transmembrane region" description="Helical" evidence="8">
    <location>
        <begin position="134"/>
        <end position="153"/>
    </location>
</feature>
<keyword evidence="6 8" id="KW-0472">Membrane</keyword>
<dbReference type="PANTHER" id="PTHR31585:SF5">
    <property type="entry name" value="RNA-BINDING S4 DOMAIN-CONTAINING PROTEIN"/>
    <property type="match status" value="1"/>
</dbReference>
<organism evidence="9">
    <name type="scientific">Albugo laibachii Nc14</name>
    <dbReference type="NCBI Taxonomy" id="890382"/>
    <lineage>
        <taxon>Eukaryota</taxon>
        <taxon>Sar</taxon>
        <taxon>Stramenopiles</taxon>
        <taxon>Oomycota</taxon>
        <taxon>Peronosporomycetes</taxon>
        <taxon>Albuginales</taxon>
        <taxon>Albuginaceae</taxon>
        <taxon>Albugo</taxon>
    </lineage>
</organism>
<feature type="transmembrane region" description="Helical" evidence="8">
    <location>
        <begin position="489"/>
        <end position="510"/>
    </location>
</feature>
<feature type="transmembrane region" description="Helical" evidence="8">
    <location>
        <begin position="531"/>
        <end position="555"/>
    </location>
</feature>
<feature type="transmembrane region" description="Helical" evidence="8">
    <location>
        <begin position="381"/>
        <end position="402"/>
    </location>
</feature>
<proteinExistence type="inferred from homology"/>
<keyword evidence="5 8" id="KW-1133">Transmembrane helix</keyword>
<comment type="subcellular location">
    <subcellularLocation>
        <location evidence="1">Membrane</location>
        <topology evidence="1">Multi-pass membrane protein</topology>
    </subcellularLocation>
</comment>
<feature type="transmembrane region" description="Helical" evidence="8">
    <location>
        <begin position="314"/>
        <end position="336"/>
    </location>
</feature>
<feature type="transmembrane region" description="Helical" evidence="8">
    <location>
        <begin position="356"/>
        <end position="374"/>
    </location>
</feature>
<accession>F0WEC2</accession>
<feature type="transmembrane region" description="Helical" evidence="8">
    <location>
        <begin position="99"/>
        <end position="122"/>
    </location>
</feature>
<evidence type="ECO:0000256" key="4">
    <source>
        <dbReference type="ARBA" id="ARBA00022692"/>
    </source>
</evidence>
<reference evidence="9" key="2">
    <citation type="submission" date="2011-02" db="EMBL/GenBank/DDBJ databases">
        <authorList>
            <person name="MacLean D."/>
        </authorList>
    </citation>
    <scope>NUCLEOTIDE SEQUENCE</scope>
</reference>
<feature type="transmembrane region" description="Helical" evidence="8">
    <location>
        <begin position="189"/>
        <end position="210"/>
    </location>
</feature>
<evidence type="ECO:0000256" key="6">
    <source>
        <dbReference type="ARBA" id="ARBA00023136"/>
    </source>
</evidence>
<dbReference type="GO" id="GO:0016020">
    <property type="term" value="C:membrane"/>
    <property type="evidence" value="ECO:0007669"/>
    <property type="project" value="UniProtKB-SubCell"/>
</dbReference>
<feature type="transmembrane region" description="Helical" evidence="8">
    <location>
        <begin position="264"/>
        <end position="290"/>
    </location>
</feature>
<evidence type="ECO:0000256" key="7">
    <source>
        <dbReference type="SAM" id="MobiDB-lite"/>
    </source>
</evidence>
<evidence type="ECO:0000256" key="1">
    <source>
        <dbReference type="ARBA" id="ARBA00004141"/>
    </source>
</evidence>
<dbReference type="EMBL" id="FR824118">
    <property type="protein sequence ID" value="CCA19553.1"/>
    <property type="molecule type" value="Genomic_DNA"/>
</dbReference>
<protein>
    <submittedName>
        <fullName evidence="9">FolateBiopterin Transporter (FBT) Family putative</fullName>
    </submittedName>
</protein>
<feature type="transmembrane region" description="Helical" evidence="8">
    <location>
        <begin position="57"/>
        <end position="79"/>
    </location>
</feature>
<reference evidence="9" key="1">
    <citation type="journal article" date="2011" name="PLoS Biol.">
        <title>Gene gain and loss during evolution of obligate parasitism in the white rust pathogen of Arabidopsis thaliana.</title>
        <authorList>
            <person name="Kemen E."/>
            <person name="Gardiner A."/>
            <person name="Schultz-Larsen T."/>
            <person name="Kemen A.C."/>
            <person name="Balmuth A.L."/>
            <person name="Robert-Seilaniantz A."/>
            <person name="Bailey K."/>
            <person name="Holub E."/>
            <person name="Studholme D.J."/>
            <person name="Maclean D."/>
            <person name="Jones J.D."/>
        </authorList>
    </citation>
    <scope>NUCLEOTIDE SEQUENCE</scope>
</reference>
<dbReference type="InterPro" id="IPR036259">
    <property type="entry name" value="MFS_trans_sf"/>
</dbReference>
<sequence length="568" mass="63158">MPSKDFSVRTSPHSSPGIDLDNTNVSYASGISPHRMIDMKSPLPARPEDGALRAGEALHICSVQCLGLFMQYAAVGLMYGTLPQSIYPFLTYYLNAEGIVSAAAAALLDIPWSFKIFFGILSDNFPIFGFRRRPYMLIGWSICSSALFIAGSLPMPDPYFPNPEWRDIKPNDYTAEIRSSLNESAQNAGAPYILLMTLATMGFLMADCAADGVIVEYAQREPIAIRGRIQTVVYMVRTMFMCLAQLLLAFGLNSPQYGGTFNHGLSFSTIMVILAASCLAVIPITWLCIFEEKYTACTFKEYLRQLWNMIQGRVYYQLIAYSFFTGVFSGVSYVAYGPVTSYWIKASSFSISMSTMAGYAFFVLGLFITGAFGLDWNWRYMIAMTLISMILLDTFCTMMATFDIIREPWLWLGSTVVENIPSGIMFIVQSYAVVELADDKNEGTLYGIITTSQNVGSPFAASITKNINSLFAVWNDDIMNDTPRTRRDVAITFGISCMSSLFSLVFLVWLPSQKKETHILKAKSVRNKWMGMLTIGYVSFALIWSILSNILSIFASTQCLSLTGGCKD</sequence>
<evidence type="ECO:0000256" key="2">
    <source>
        <dbReference type="ARBA" id="ARBA00007015"/>
    </source>
</evidence>
<dbReference type="PANTHER" id="PTHR31585">
    <property type="entry name" value="FOLATE-BIOPTERIN TRANSPORTER 1, CHLOROPLASTIC"/>
    <property type="match status" value="1"/>
</dbReference>